<evidence type="ECO:0000313" key="1">
    <source>
        <dbReference type="EMBL" id="BAM06813.1"/>
    </source>
</evidence>
<name>I0ING4_LEPFC</name>
<dbReference type="HOGENOM" id="CLU_1281894_0_0_0"/>
<keyword evidence="2" id="KW-1185">Reference proteome</keyword>
<evidence type="ECO:0000313" key="2">
    <source>
        <dbReference type="Proteomes" id="UP000007382"/>
    </source>
</evidence>
<gene>
    <name evidence="1" type="ordered locus">LFE_1121</name>
</gene>
<dbReference type="AlphaFoldDB" id="I0ING4"/>
<protein>
    <submittedName>
        <fullName evidence="1">Uncharacterized protein</fullName>
    </submittedName>
</protein>
<proteinExistence type="predicted"/>
<accession>I0ING4</accession>
<reference evidence="1 2" key="1">
    <citation type="journal article" date="2012" name="J. Bacteriol.">
        <title>Complete Genome Sequence of Leptospirillum ferrooxidans Strain C2-3, Isolated from a Fresh Volcanic Ash Deposit on the Island of Miyake, Japan.</title>
        <authorList>
            <person name="Fujimura R."/>
            <person name="Sato Y."/>
            <person name="Nishizawa T."/>
            <person name="Oshima K."/>
            <person name="Kim S.-W."/>
            <person name="Hattori M."/>
            <person name="Kamijo T."/>
            <person name="Ohta H."/>
        </authorList>
    </citation>
    <scope>NUCLEOTIDE SEQUENCE [LARGE SCALE GENOMIC DNA]</scope>
    <source>
        <strain evidence="1 2">C2-3</strain>
    </source>
</reference>
<reference evidence="2" key="2">
    <citation type="submission" date="2012-03" db="EMBL/GenBank/DDBJ databases">
        <title>The complete genome sequence of the pioneer microbe on fresh volcanic deposit, Leptospirillum ferrooxidans strain C2-3.</title>
        <authorList>
            <person name="Fujimura R."/>
            <person name="Sato Y."/>
            <person name="Nishizawa T."/>
            <person name="Nanba K."/>
            <person name="Oshima K."/>
            <person name="Hattori M."/>
            <person name="Kamijo T."/>
            <person name="Ohta H."/>
        </authorList>
    </citation>
    <scope>NUCLEOTIDE SEQUENCE [LARGE SCALE GENOMIC DNA]</scope>
    <source>
        <strain evidence="2">C2-3</strain>
    </source>
</reference>
<sequence>MRYKIPGVFVCSHKRSFLAAKDTKKRTFFDAGKKQVLASLMAVSFLAVPVKAFAWSWPLGSSAESVLAVFKKGDEKMKPREGDSTALPCGIYTDFDAHPGDHYYFFSPMSMGKGRYSPEFQFEFRNNKLQAVLITAPYSGTKAPSAWTADQILPKKLLSVPPRVIEAKELQEKKGIQLPNDAVLIWDYGDRELQILVFNWDKSQPDGWKHASVAAYFRAYRSVLLDEGKTIPLPLKNPFMQ</sequence>
<dbReference type="STRING" id="1162668.LFE_1121"/>
<dbReference type="Proteomes" id="UP000007382">
    <property type="component" value="Chromosome"/>
</dbReference>
<organism evidence="1 2">
    <name type="scientific">Leptospirillum ferrooxidans (strain C2-3)</name>
    <dbReference type="NCBI Taxonomy" id="1162668"/>
    <lineage>
        <taxon>Bacteria</taxon>
        <taxon>Pseudomonadati</taxon>
        <taxon>Nitrospirota</taxon>
        <taxon>Nitrospiria</taxon>
        <taxon>Nitrospirales</taxon>
        <taxon>Nitrospiraceae</taxon>
        <taxon>Leptospirillum</taxon>
    </lineage>
</organism>
<dbReference type="PATRIC" id="fig|1162668.3.peg.1302"/>
<dbReference type="EMBL" id="AP012342">
    <property type="protein sequence ID" value="BAM06813.1"/>
    <property type="molecule type" value="Genomic_DNA"/>
</dbReference>
<dbReference type="RefSeq" id="WP_014449303.1">
    <property type="nucleotide sequence ID" value="NC_017094.1"/>
</dbReference>
<dbReference type="KEGG" id="lfc:LFE_1121"/>